<comment type="caution">
    <text evidence="2">The sequence shown here is derived from an EMBL/GenBank/DDBJ whole genome shotgun (WGS) entry which is preliminary data.</text>
</comment>
<protein>
    <submittedName>
        <fullName evidence="2">Uncharacterized protein</fullName>
    </submittedName>
</protein>
<sequence>MPGIVGSLLILAVMIYGLVLMVAGPAKANKLVKWIFQKLWWLTKKILRELGKLLKWGMIRTGRLIGIFGRRHPLATGIIFSLMLIATILFFSILLSG</sequence>
<evidence type="ECO:0000313" key="2">
    <source>
        <dbReference type="EMBL" id="PJE69532.1"/>
    </source>
</evidence>
<keyword evidence="1" id="KW-0812">Transmembrane</keyword>
<evidence type="ECO:0000256" key="1">
    <source>
        <dbReference type="SAM" id="Phobius"/>
    </source>
</evidence>
<dbReference type="EMBL" id="PFEN01000027">
    <property type="protein sequence ID" value="PJE69532.1"/>
    <property type="molecule type" value="Genomic_DNA"/>
</dbReference>
<name>A0A2H9T1C6_9BACT</name>
<dbReference type="Proteomes" id="UP000236946">
    <property type="component" value="Unassembled WGS sequence"/>
</dbReference>
<evidence type="ECO:0000313" key="3">
    <source>
        <dbReference type="Proteomes" id="UP000236946"/>
    </source>
</evidence>
<gene>
    <name evidence="2" type="ORF">COU98_01495</name>
</gene>
<organism evidence="2 3">
    <name type="scientific">Candidatus Staskawiczbacteria bacterium CG10_big_fil_rev_8_21_14_0_10_38_10</name>
    <dbReference type="NCBI Taxonomy" id="1974891"/>
    <lineage>
        <taxon>Bacteria</taxon>
        <taxon>Candidatus Staskawicziibacteriota</taxon>
    </lineage>
</organism>
<dbReference type="AlphaFoldDB" id="A0A2H9T1C6"/>
<reference evidence="3" key="1">
    <citation type="submission" date="2017-09" db="EMBL/GenBank/DDBJ databases">
        <title>Depth-based differentiation of microbial function through sediment-hosted aquifers and enrichment of novel symbionts in the deep terrestrial subsurface.</title>
        <authorList>
            <person name="Probst A.J."/>
            <person name="Ladd B."/>
            <person name="Jarett J.K."/>
            <person name="Geller-Mcgrath D.E."/>
            <person name="Sieber C.M.K."/>
            <person name="Emerson J.B."/>
            <person name="Anantharaman K."/>
            <person name="Thomas B.C."/>
            <person name="Malmstrom R."/>
            <person name="Stieglmeier M."/>
            <person name="Klingl A."/>
            <person name="Woyke T."/>
            <person name="Ryan C.M."/>
            <person name="Banfield J.F."/>
        </authorList>
    </citation>
    <scope>NUCLEOTIDE SEQUENCE [LARGE SCALE GENOMIC DNA]</scope>
</reference>
<feature type="transmembrane region" description="Helical" evidence="1">
    <location>
        <begin position="73"/>
        <end position="95"/>
    </location>
</feature>
<keyword evidence="1" id="KW-1133">Transmembrane helix</keyword>
<keyword evidence="1" id="KW-0472">Membrane</keyword>
<feature type="transmembrane region" description="Helical" evidence="1">
    <location>
        <begin position="6"/>
        <end position="26"/>
    </location>
</feature>
<accession>A0A2H9T1C6</accession>
<proteinExistence type="predicted"/>